<evidence type="ECO:0000313" key="1">
    <source>
        <dbReference type="EMBL" id="OGX86619.1"/>
    </source>
</evidence>
<gene>
    <name evidence="1" type="ORF">BEN48_12655</name>
</gene>
<sequence length="222" mass="26360">MENNDRYSAVEIFEIFKEEHRLCSPLDFMADSTYELTPNSLIWEWREARDLLGWEKLSAYLNKEFRIDVLKSEWQVCFEPDDVRTIMDVCNMIAYRATRHVYPKRRLLGQECLTASVFLGIKQNLLRNGVNVFDMRPSSLVEPYLLKYFGPVMEEVLLTGTKVFDELSYSTTRVKRPNPNWFEKLFWPWKKVERMDTGTVKTFRDLVNRICESEKVLLLFGD</sequence>
<dbReference type="RefSeq" id="WP_070733744.1">
    <property type="nucleotide sequence ID" value="NZ_MDZC01000048.1"/>
</dbReference>
<dbReference type="OrthoDB" id="253931at2"/>
<accession>A0A1G1T6X1</accession>
<dbReference type="EMBL" id="MDZC01000048">
    <property type="protein sequence ID" value="OGX86619.1"/>
    <property type="molecule type" value="Genomic_DNA"/>
</dbReference>
<proteinExistence type="predicted"/>
<evidence type="ECO:0000313" key="2">
    <source>
        <dbReference type="Proteomes" id="UP000177791"/>
    </source>
</evidence>
<keyword evidence="2" id="KW-1185">Reference proteome</keyword>
<dbReference type="AlphaFoldDB" id="A0A1G1T6X1"/>
<dbReference type="Proteomes" id="UP000177791">
    <property type="component" value="Unassembled WGS sequence"/>
</dbReference>
<organism evidence="1 2">
    <name type="scientific">Hymenobacter glacialis</name>
    <dbReference type="NCBI Taxonomy" id="1908236"/>
    <lineage>
        <taxon>Bacteria</taxon>
        <taxon>Pseudomonadati</taxon>
        <taxon>Bacteroidota</taxon>
        <taxon>Cytophagia</taxon>
        <taxon>Cytophagales</taxon>
        <taxon>Hymenobacteraceae</taxon>
        <taxon>Hymenobacter</taxon>
    </lineage>
</organism>
<name>A0A1G1T6X1_9BACT</name>
<comment type="caution">
    <text evidence="1">The sequence shown here is derived from an EMBL/GenBank/DDBJ whole genome shotgun (WGS) entry which is preliminary data.</text>
</comment>
<reference evidence="1 2" key="1">
    <citation type="submission" date="2016-08" db="EMBL/GenBank/DDBJ databases">
        <title>Hymenobacter coccineus sp. nov., Hymenobacter lapidarius sp. nov. and Hymenobacter glacialis sp. nov., isolated from Antarctic soil.</title>
        <authorList>
            <person name="Sedlacek I."/>
            <person name="Kralova S."/>
            <person name="Kyrova K."/>
            <person name="Maslanova I."/>
            <person name="Stankova E."/>
            <person name="Vrbovska V."/>
            <person name="Nemec M."/>
            <person name="Bartak M."/>
            <person name="Svec P."/>
            <person name="Busse H.-J."/>
            <person name="Pantucek R."/>
        </authorList>
    </citation>
    <scope>NUCLEOTIDE SEQUENCE [LARGE SCALE GENOMIC DNA]</scope>
    <source>
        <strain evidence="1 2">CCM 8648</strain>
    </source>
</reference>
<protein>
    <submittedName>
        <fullName evidence="1">Uncharacterized protein</fullName>
    </submittedName>
</protein>